<feature type="binding site" evidence="14">
    <location>
        <begin position="283"/>
        <end position="285"/>
    </location>
    <ligand>
        <name>4-CDP-2-C-methyl-D-erythritol 2-phosphate</name>
        <dbReference type="ChEBI" id="CHEBI:57919"/>
    </ligand>
</feature>
<dbReference type="GO" id="GO:0046872">
    <property type="term" value="F:metal ion binding"/>
    <property type="evidence" value="ECO:0007669"/>
    <property type="project" value="UniProtKB-KW"/>
</dbReference>
<evidence type="ECO:0000259" key="15">
    <source>
        <dbReference type="Pfam" id="PF02542"/>
    </source>
</evidence>
<dbReference type="Pfam" id="PF02542">
    <property type="entry name" value="YgbB"/>
    <property type="match status" value="1"/>
</dbReference>
<dbReference type="eggNOG" id="COG1211">
    <property type="taxonomic scope" value="Bacteria"/>
</dbReference>
<dbReference type="PATRIC" id="fig|1123269.5.peg.2009"/>
<dbReference type="NCBIfam" id="TIGR00151">
    <property type="entry name" value="ispF"/>
    <property type="match status" value="1"/>
</dbReference>
<dbReference type="SUPFAM" id="SSF69765">
    <property type="entry name" value="IpsF-like"/>
    <property type="match status" value="1"/>
</dbReference>
<keyword evidence="10 14" id="KW-0479">Metal-binding</keyword>
<evidence type="ECO:0000256" key="8">
    <source>
        <dbReference type="ARBA" id="ARBA00022679"/>
    </source>
</evidence>
<dbReference type="UniPathway" id="UPA00056">
    <property type="reaction ID" value="UER00093"/>
</dbReference>
<dbReference type="PROSITE" id="PS01295">
    <property type="entry name" value="ISPD"/>
    <property type="match status" value="1"/>
</dbReference>
<feature type="site" description="Transition state stabilizer" evidence="14">
    <location>
        <position position="19"/>
    </location>
</feature>
<dbReference type="Gene3D" id="3.90.550.10">
    <property type="entry name" value="Spore Coat Polysaccharide Biosynthesis Protein SpsA, Chain A"/>
    <property type="match status" value="1"/>
</dbReference>
<dbReference type="OrthoDB" id="9804336at2"/>
<comment type="pathway">
    <text evidence="5 14">Isoprenoid biosynthesis; isopentenyl diphosphate biosynthesis via DXP pathway; isopentenyl diphosphate from 1-deoxy-D-xylulose 5-phosphate: step 2/6.</text>
</comment>
<dbReference type="PROSITE" id="PS01350">
    <property type="entry name" value="ISPF"/>
    <property type="match status" value="1"/>
</dbReference>
<dbReference type="InterPro" id="IPR036571">
    <property type="entry name" value="MECDP_synthase_sf"/>
</dbReference>
<dbReference type="GO" id="GO:0050518">
    <property type="term" value="F:2-C-methyl-D-erythritol 4-phosphate cytidylyltransferase activity"/>
    <property type="evidence" value="ECO:0007669"/>
    <property type="project" value="UniProtKB-UniRule"/>
</dbReference>
<proteinExistence type="inferred from homology"/>
<evidence type="ECO:0000256" key="2">
    <source>
        <dbReference type="ARBA" id="ARBA00001282"/>
    </source>
</evidence>
<evidence type="ECO:0000256" key="14">
    <source>
        <dbReference type="HAMAP-Rule" id="MF_01520"/>
    </source>
</evidence>
<dbReference type="eggNOG" id="COG0245">
    <property type="taxonomic scope" value="Bacteria"/>
</dbReference>
<comment type="similarity">
    <text evidence="7">Belongs to the IspD/TarI cytidylyltransferase family. IspD subfamily.</text>
</comment>
<dbReference type="GO" id="GO:0019288">
    <property type="term" value="P:isopentenyl diphosphate biosynthetic process, methylerythritol 4-phosphate pathway"/>
    <property type="evidence" value="ECO:0007669"/>
    <property type="project" value="UniProtKB-UniRule"/>
</dbReference>
<feature type="binding site" evidence="14">
    <location>
        <position position="269"/>
    </location>
    <ligand>
        <name>a divalent metal cation</name>
        <dbReference type="ChEBI" id="CHEBI:60240"/>
    </ligand>
</feature>
<feature type="site" description="Transition state stabilizer" evidence="14">
    <location>
        <position position="360"/>
    </location>
</feature>
<evidence type="ECO:0000256" key="4">
    <source>
        <dbReference type="ARBA" id="ARBA00004709"/>
    </source>
</evidence>
<dbReference type="SUPFAM" id="SSF53448">
    <property type="entry name" value="Nucleotide-diphospho-sugar transferases"/>
    <property type="match status" value="1"/>
</dbReference>
<comment type="similarity">
    <text evidence="14">In the C-terminal section; belongs to the IspF family.</text>
</comment>
<organism evidence="16 17">
    <name type="scientific">Sphingomonas sanxanigenens DSM 19645 = NX02</name>
    <dbReference type="NCBI Taxonomy" id="1123269"/>
    <lineage>
        <taxon>Bacteria</taxon>
        <taxon>Pseudomonadati</taxon>
        <taxon>Pseudomonadota</taxon>
        <taxon>Alphaproteobacteria</taxon>
        <taxon>Sphingomonadales</taxon>
        <taxon>Sphingomonadaceae</taxon>
        <taxon>Sphingomonas</taxon>
    </lineage>
</organism>
<evidence type="ECO:0000256" key="9">
    <source>
        <dbReference type="ARBA" id="ARBA00022695"/>
    </source>
</evidence>
<dbReference type="EMBL" id="CP006644">
    <property type="protein sequence ID" value="AHE53791.1"/>
    <property type="molecule type" value="Genomic_DNA"/>
</dbReference>
<keyword evidence="17" id="KW-1185">Reference proteome</keyword>
<dbReference type="Proteomes" id="UP000018851">
    <property type="component" value="Chromosome"/>
</dbReference>
<feature type="site" description="Positions MEP for the nucleophilic attack" evidence="14">
    <location>
        <position position="153"/>
    </location>
</feature>
<dbReference type="InterPro" id="IPR001228">
    <property type="entry name" value="IspD"/>
</dbReference>
<dbReference type="Gene3D" id="3.30.1330.50">
    <property type="entry name" value="2-C-methyl-D-erythritol 2,4-cyclodiphosphate synthase"/>
    <property type="match status" value="1"/>
</dbReference>
<evidence type="ECO:0000256" key="6">
    <source>
        <dbReference type="ARBA" id="ARBA00008480"/>
    </source>
</evidence>
<keyword evidence="11 14" id="KW-0414">Isoprene biosynthesis</keyword>
<comment type="function">
    <text evidence="14">Bifunctional enzyme that catalyzes the formation of 4-diphosphocytidyl-2-C-methyl-D-erythritol from CTP and 2-C-methyl-D-erythritol 4-phosphate (MEP) (IspD), and catalyzes the conversion of 4-diphosphocytidyl-2-C-methyl-D-erythritol 2-phosphate (CDP-ME2P) to 2-C-methyl-D-erythritol 2,4-cyclodiphosphate (ME-CPP) with a corresponding release of cytidine 5-monophosphate (CMP) (IspF).</text>
</comment>
<dbReference type="GO" id="GO:0016114">
    <property type="term" value="P:terpenoid biosynthetic process"/>
    <property type="evidence" value="ECO:0007669"/>
    <property type="project" value="InterPro"/>
</dbReference>
<reference evidence="16 17" key="1">
    <citation type="submission" date="2013-07" db="EMBL/GenBank/DDBJ databases">
        <title>Completed genome of Sphingomonas sanxanigenens NX02.</title>
        <authorList>
            <person name="Ma T."/>
            <person name="Huang H."/>
            <person name="Wu M."/>
            <person name="Li X."/>
            <person name="Li G."/>
        </authorList>
    </citation>
    <scope>NUCLEOTIDE SEQUENCE [LARGE SCALE GENOMIC DNA]</scope>
    <source>
        <strain evidence="16 17">NX02</strain>
    </source>
</reference>
<dbReference type="PANTHER" id="PTHR43181">
    <property type="entry name" value="2-C-METHYL-D-ERYTHRITOL 2,4-CYCLODIPHOSPHATE SYNTHASE, CHLOROPLASTIC"/>
    <property type="match status" value="1"/>
</dbReference>
<gene>
    <name evidence="14" type="primary">ispDF</name>
    <name evidence="16" type="ORF">NX02_10370</name>
</gene>
<comment type="catalytic activity">
    <reaction evidence="2 14">
        <text>2-C-methyl-D-erythritol 4-phosphate + CTP + H(+) = 4-CDP-2-C-methyl-D-erythritol + diphosphate</text>
        <dbReference type="Rhea" id="RHEA:13429"/>
        <dbReference type="ChEBI" id="CHEBI:15378"/>
        <dbReference type="ChEBI" id="CHEBI:33019"/>
        <dbReference type="ChEBI" id="CHEBI:37563"/>
        <dbReference type="ChEBI" id="CHEBI:57823"/>
        <dbReference type="ChEBI" id="CHEBI:58262"/>
        <dbReference type="EC" id="2.7.7.60"/>
    </reaction>
</comment>
<comment type="cofactor">
    <cofactor evidence="3 14">
        <name>a divalent metal cation</name>
        <dbReference type="ChEBI" id="CHEBI:60240"/>
    </cofactor>
</comment>
<dbReference type="HAMAP" id="MF_01520">
    <property type="entry name" value="IspDF"/>
    <property type="match status" value="1"/>
</dbReference>
<dbReference type="Pfam" id="PF01128">
    <property type="entry name" value="IspD"/>
    <property type="match status" value="1"/>
</dbReference>
<dbReference type="CDD" id="cd02516">
    <property type="entry name" value="CDP-ME_synthetase"/>
    <property type="match status" value="1"/>
</dbReference>
<sequence length="388" mass="40184">MPTPPRIAGIVVAAGQGARAGGDIPKQYRSLAGVPVIVRAVQALAAHPAIETVVVVTGAGQGDLFDRAFAGRAAPRRVEGGASRRESVRAGLAAVADYDIVLIHDAARPLLPAAVIDRLIGALDTHDGAVPVLPVVDSLATSDGTLLGGPVPRDGLARVQTPQAFRQPAIAGAHALWPDDREATDDAQVARAAGHKIMTVEGDPMLEKLTHPGDFAAAEHRLAPMLVTRTGMGFDVHRFALDRELWLGGVLIPHSHGLAGHSDADVALHALVDAILGAIGDGDIGSHFPPSDPQWRGAPSHRFLEHAASLVAARGGVIDHVDVTIICERPKVGPHREAIRTRIAALLMIEVAQVSVKATTTEGLGFTGRGEGIAAQAIASVRIGGTGL</sequence>
<keyword evidence="9 14" id="KW-0548">Nucleotidyltransferase</keyword>
<dbReference type="EC" id="2.7.7.60" evidence="14"/>
<evidence type="ECO:0000256" key="10">
    <source>
        <dbReference type="ARBA" id="ARBA00022723"/>
    </source>
</evidence>
<evidence type="ECO:0000313" key="16">
    <source>
        <dbReference type="EMBL" id="AHE53791.1"/>
    </source>
</evidence>
<evidence type="ECO:0000256" key="13">
    <source>
        <dbReference type="ARBA" id="ARBA00023268"/>
    </source>
</evidence>
<dbReference type="CDD" id="cd00554">
    <property type="entry name" value="MECDP_synthase"/>
    <property type="match status" value="1"/>
</dbReference>
<dbReference type="InterPro" id="IPR020555">
    <property type="entry name" value="MECDP_synthase_CS"/>
</dbReference>
<feature type="site" description="Transition state stabilizer" evidence="14">
    <location>
        <position position="261"/>
    </location>
</feature>
<evidence type="ECO:0000256" key="3">
    <source>
        <dbReference type="ARBA" id="ARBA00001968"/>
    </source>
</evidence>
<evidence type="ECO:0000256" key="7">
    <source>
        <dbReference type="ARBA" id="ARBA00009789"/>
    </source>
</evidence>
<dbReference type="InterPro" id="IPR034683">
    <property type="entry name" value="IspD/TarI"/>
</dbReference>
<comment type="similarity">
    <text evidence="6">Belongs to the IspF family.</text>
</comment>
<accession>W0A9L4</accession>
<comment type="pathway">
    <text evidence="4 14">Isoprenoid biosynthesis; isopentenyl diphosphate biosynthesis via DXP pathway; isopentenyl diphosphate from 1-deoxy-D-xylulose 5-phosphate: step 4/6.</text>
</comment>
<dbReference type="PANTHER" id="PTHR43181:SF1">
    <property type="entry name" value="2-C-METHYL-D-ERYTHRITOL 2,4-CYCLODIPHOSPHATE SYNTHASE, CHLOROPLASTIC"/>
    <property type="match status" value="1"/>
</dbReference>
<feature type="binding site" evidence="14">
    <location>
        <position position="366"/>
    </location>
    <ligand>
        <name>4-CDP-2-C-methyl-D-erythritol 2-phosphate</name>
        <dbReference type="ChEBI" id="CHEBI:57919"/>
    </ligand>
</feature>
<dbReference type="GO" id="GO:0008685">
    <property type="term" value="F:2-C-methyl-D-erythritol 2,4-cyclodiphosphate synthase activity"/>
    <property type="evidence" value="ECO:0007669"/>
    <property type="project" value="UniProtKB-UniRule"/>
</dbReference>
<feature type="binding site" evidence="14">
    <location>
        <begin position="235"/>
        <end position="237"/>
    </location>
    <ligand>
        <name>4-CDP-2-C-methyl-D-erythritol 2-phosphate</name>
        <dbReference type="ChEBI" id="CHEBI:57919"/>
    </ligand>
</feature>
<dbReference type="InterPro" id="IPR018294">
    <property type="entry name" value="ISPD_synthase_CS"/>
</dbReference>
<name>W0A9L4_9SPHN</name>
<feature type="region of interest" description="2-C-methyl-D-erythritol 2,4-cyclodiphosphate synthase" evidence="14">
    <location>
        <begin position="229"/>
        <end position="388"/>
    </location>
</feature>
<keyword evidence="13 14" id="KW-0511">Multifunctional enzyme</keyword>
<feature type="site" description="Positions MEP for the nucleophilic attack" evidence="14">
    <location>
        <position position="208"/>
    </location>
</feature>
<dbReference type="NCBIfam" id="NF006899">
    <property type="entry name" value="PRK09382.1"/>
    <property type="match status" value="1"/>
</dbReference>
<dbReference type="InterPro" id="IPR003526">
    <property type="entry name" value="MECDP_synthase"/>
</dbReference>
<evidence type="ECO:0000256" key="11">
    <source>
        <dbReference type="ARBA" id="ARBA00023229"/>
    </source>
</evidence>
<feature type="binding site" evidence="14">
    <location>
        <position position="237"/>
    </location>
    <ligand>
        <name>a divalent metal cation</name>
        <dbReference type="ChEBI" id="CHEBI:60240"/>
    </ligand>
</feature>
<dbReference type="RefSeq" id="WP_025292020.1">
    <property type="nucleotide sequence ID" value="NZ_CP006644.1"/>
</dbReference>
<dbReference type="STRING" id="1123269.NX02_10370"/>
<feature type="binding site" evidence="14">
    <location>
        <position position="235"/>
    </location>
    <ligand>
        <name>a divalent metal cation</name>
        <dbReference type="ChEBI" id="CHEBI:60240"/>
    </ligand>
</feature>
<feature type="binding site" evidence="14">
    <location>
        <begin position="359"/>
        <end position="362"/>
    </location>
    <ligand>
        <name>4-CDP-2-C-methyl-D-erythritol 2-phosphate</name>
        <dbReference type="ChEBI" id="CHEBI:57919"/>
    </ligand>
</feature>
<feature type="domain" description="2-C-methyl-D-erythritol 2,4-cyclodiphosphate synthase" evidence="15">
    <location>
        <begin position="229"/>
        <end position="381"/>
    </location>
</feature>
<dbReference type="HAMAP" id="MF_00107">
    <property type="entry name" value="IspF"/>
    <property type="match status" value="1"/>
</dbReference>
<dbReference type="AlphaFoldDB" id="W0A9L4"/>
<dbReference type="InterPro" id="IPR026596">
    <property type="entry name" value="IspD/F"/>
</dbReference>
<evidence type="ECO:0000256" key="12">
    <source>
        <dbReference type="ARBA" id="ARBA00023239"/>
    </source>
</evidence>
<dbReference type="KEGG" id="ssan:NX02_10370"/>
<comment type="caution">
    <text evidence="14">Lacks conserved residue(s) required for the propagation of feature annotation.</text>
</comment>
<evidence type="ECO:0000313" key="17">
    <source>
        <dbReference type="Proteomes" id="UP000018851"/>
    </source>
</evidence>
<keyword evidence="8 14" id="KW-0808">Transferase</keyword>
<keyword evidence="12 14" id="KW-0456">Lyase</keyword>
<feature type="site" description="Transition state stabilizer" evidence="14">
    <location>
        <position position="26"/>
    </location>
</feature>
<comment type="catalytic activity">
    <reaction evidence="1 14">
        <text>4-CDP-2-C-methyl-D-erythritol 2-phosphate = 2-C-methyl-D-erythritol 2,4-cyclic diphosphate + CMP</text>
        <dbReference type="Rhea" id="RHEA:23864"/>
        <dbReference type="ChEBI" id="CHEBI:57919"/>
        <dbReference type="ChEBI" id="CHEBI:58483"/>
        <dbReference type="ChEBI" id="CHEBI:60377"/>
        <dbReference type="EC" id="4.6.1.12"/>
    </reaction>
</comment>
<dbReference type="HOGENOM" id="CLU_042800_2_3_5"/>
<evidence type="ECO:0000256" key="5">
    <source>
        <dbReference type="ARBA" id="ARBA00004787"/>
    </source>
</evidence>
<dbReference type="EC" id="4.6.1.12" evidence="14"/>
<feature type="binding site" evidence="14">
    <location>
        <position position="369"/>
    </location>
    <ligand>
        <name>4-CDP-2-C-methyl-D-erythritol 2-phosphate</name>
        <dbReference type="ChEBI" id="CHEBI:57919"/>
    </ligand>
</feature>
<feature type="region of interest" description="2-C-methyl-D-erythritol 4-phosphate cytidylyltransferase" evidence="14">
    <location>
        <begin position="1"/>
        <end position="228"/>
    </location>
</feature>
<dbReference type="InterPro" id="IPR029044">
    <property type="entry name" value="Nucleotide-diphossugar_trans"/>
</dbReference>
<dbReference type="NCBIfam" id="TIGR00453">
    <property type="entry name" value="ispD"/>
    <property type="match status" value="1"/>
</dbReference>
<dbReference type="HAMAP" id="MF_00108">
    <property type="entry name" value="IspD"/>
    <property type="match status" value="1"/>
</dbReference>
<evidence type="ECO:0000256" key="1">
    <source>
        <dbReference type="ARBA" id="ARBA00000200"/>
    </source>
</evidence>
<comment type="similarity">
    <text evidence="14">In the N-terminal section; belongs to the IspD/TarI cytidylyltransferase family. IspD subfamily.</text>
</comment>
<protein>
    <recommendedName>
        <fullName evidence="14">Bifunctional enzyme IspD/IspF</fullName>
    </recommendedName>
    <domain>
        <recommendedName>
            <fullName evidence="14">2-C-methyl-D-erythritol 4-phosphate cytidylyltransferase</fullName>
            <ecNumber evidence="14">2.7.7.60</ecNumber>
        </recommendedName>
        <alternativeName>
            <fullName evidence="14">4-diphosphocytidyl-2C-methyl-D-erythritol synthase</fullName>
        </alternativeName>
        <alternativeName>
            <fullName evidence="14">MEP cytidylyltransferase</fullName>
            <shortName evidence="14">MCT</shortName>
        </alternativeName>
    </domain>
    <domain>
        <recommendedName>
            <fullName evidence="14">2-C-methyl-D-erythritol 2,4-cyclodiphosphate synthase</fullName>
            <shortName evidence="14">MECDP-synthase</shortName>
            <shortName evidence="14">MECPP-synthase</shortName>
            <shortName evidence="14">MECPS</shortName>
            <ecNumber evidence="14">4.6.1.12</ecNumber>
        </recommendedName>
    </domain>
</protein>
<feature type="binding site" evidence="14">
    <location>
        <begin position="261"/>
        <end position="262"/>
    </location>
    <ligand>
        <name>4-CDP-2-C-methyl-D-erythritol 2-phosphate</name>
        <dbReference type="ChEBI" id="CHEBI:57919"/>
    </ligand>
</feature>